<sequence length="120" mass="13316">MKSLVLLGFLSIWGSALAYTPAEMAEALCSVPDKYLLRFINCTIERSPKVFQKAADVLYKCVDSVYENEGKIDSIIIYGCYEDDSEVRECLNKESKNLGKPSSKDITDIGEAAKYCLVNG</sequence>
<reference evidence="2" key="1">
    <citation type="submission" date="2007-10" db="EMBL/GenBank/DDBJ databases">
        <title>Classification and functional annotation of ESTs from venom glands of Isometrus maculatus.</title>
        <authorList>
            <person name="Li W."/>
            <person name="Ma Y."/>
            <person name="Zhao R."/>
            <person name="Cao Z."/>
        </authorList>
    </citation>
    <scope>NUCLEOTIDE SEQUENCE</scope>
    <source>
        <tissue evidence="2">Venom gland</tissue>
    </source>
</reference>
<proteinExistence type="evidence at transcript level"/>
<keyword evidence="1" id="KW-0732">Signal</keyword>
<dbReference type="EMBL" id="EU252462">
    <property type="protein sequence ID" value="ACD12010.1"/>
    <property type="molecule type" value="mRNA"/>
</dbReference>
<feature type="chain" id="PRO_5006829175" evidence="1">
    <location>
        <begin position="19"/>
        <end position="120"/>
    </location>
</feature>
<evidence type="ECO:0000313" key="2">
    <source>
        <dbReference type="EMBL" id="ACD12010.1"/>
    </source>
</evidence>
<evidence type="ECO:0000256" key="1">
    <source>
        <dbReference type="SAM" id="SignalP"/>
    </source>
</evidence>
<accession>A0A0U1SAB3</accession>
<feature type="signal peptide" evidence="1">
    <location>
        <begin position="1"/>
        <end position="18"/>
    </location>
</feature>
<organism evidence="2">
    <name type="scientific">Isometrus maculatus</name>
    <name type="common">Lesser brown scorpion</name>
    <name type="synonym">Scorpio maculatus</name>
    <dbReference type="NCBI Taxonomy" id="497827"/>
    <lineage>
        <taxon>Eukaryota</taxon>
        <taxon>Metazoa</taxon>
        <taxon>Ecdysozoa</taxon>
        <taxon>Arthropoda</taxon>
        <taxon>Chelicerata</taxon>
        <taxon>Arachnida</taxon>
        <taxon>Scorpiones</taxon>
        <taxon>Buthida</taxon>
        <taxon>Buthoidea</taxon>
        <taxon>Buthidae</taxon>
        <taxon>Isometrus</taxon>
    </lineage>
</organism>
<protein>
    <submittedName>
        <fullName evidence="2">Uncharacterized protein</fullName>
    </submittedName>
</protein>
<name>A0A0U1SAB3_ISOMC</name>
<dbReference type="AlphaFoldDB" id="A0A0U1SAB3"/>